<reference evidence="2 3" key="1">
    <citation type="submission" date="2018-12" db="EMBL/GenBank/DDBJ databases">
        <title>Dyella dinghuensis sp. nov. DHOA06 and Dyella choica sp. nov. 4M-K27, isolated from forest soil.</title>
        <authorList>
            <person name="Qiu L.-H."/>
            <person name="Gao Z.-H."/>
        </authorList>
    </citation>
    <scope>NUCLEOTIDE SEQUENCE [LARGE SCALE GENOMIC DNA]</scope>
    <source>
        <strain evidence="2 3">4M-K27</strain>
    </source>
</reference>
<dbReference type="InterPro" id="IPR012368">
    <property type="entry name" value="OxRdtase_Mopterin-bd_su_IorB"/>
</dbReference>
<evidence type="ECO:0000313" key="2">
    <source>
        <dbReference type="EMBL" id="RUL76836.1"/>
    </source>
</evidence>
<dbReference type="Proteomes" id="UP000274358">
    <property type="component" value="Unassembled WGS sequence"/>
</dbReference>
<dbReference type="Pfam" id="PF20256">
    <property type="entry name" value="MoCoBD_2"/>
    <property type="match status" value="1"/>
</dbReference>
<accession>A0A3S0SAU7</accession>
<dbReference type="InterPro" id="IPR037165">
    <property type="entry name" value="AldOxase/xan_DH_Mopterin-bd_sf"/>
</dbReference>
<dbReference type="Gene3D" id="3.90.1170.50">
    <property type="entry name" value="Aldehyde oxidase/xanthine dehydrogenase, a/b hammerhead"/>
    <property type="match status" value="1"/>
</dbReference>
<dbReference type="GO" id="GO:0016491">
    <property type="term" value="F:oxidoreductase activity"/>
    <property type="evidence" value="ECO:0007669"/>
    <property type="project" value="InterPro"/>
</dbReference>
<dbReference type="SUPFAM" id="SSF54665">
    <property type="entry name" value="CO dehydrogenase molybdoprotein N-domain-like"/>
    <property type="match status" value="1"/>
</dbReference>
<dbReference type="EMBL" id="RYYV01000005">
    <property type="protein sequence ID" value="RUL76836.1"/>
    <property type="molecule type" value="Genomic_DNA"/>
</dbReference>
<keyword evidence="3" id="KW-1185">Reference proteome</keyword>
<evidence type="ECO:0000259" key="1">
    <source>
        <dbReference type="SMART" id="SM01008"/>
    </source>
</evidence>
<sequence>MSGTLKLSRRRFLQVLAGTAGALIVGIRSTRAATTPVPPDMLGDALYDLGVYVRVDADGTVLIGSRDPETGTGVSTALARIIADEMDADWQRVRVVPLGLGVADDNGKPRWLYGQQAGGTGNSIPRAWRDLRSAGALARWLLIRAAVPLLGVPPEQLRTEQGSVIAPDGRRLGYGQLASAAAKIALPSGPVPLKTPDRYSLIGKPAGDAEARAIVTGQTAYTLDQHFGDTLAAVLAHCPWPDGQLTGLDSSAALAIKGVVKVIELKPDPRLPLGETVIAPAVAVIAENTWLALQGRLALKLEWKPGASGGESSAALEQQTTALLNSDAAPTTRVRDDGDIDKAKRKAARRVEATYYQPWLAHATSEPMNCLVRLDKTSATLYVPTQSPQQAWTVVQRLTGLAPDQIDIRVPRVGGGYGRRLDHDYVAEAVLLAKEVDKPLRLFWTRDEDLTHDYYRSGCVHKFSATIDAKRHVLAWDQRVASASALAGRGVPVDHLWSSEVSVNQFPAGFVPNYRSDWLGLSSSLPRGPHRGMPHLTNAFAVGSFIDEIAHALKEDPLATHLRLIGEPRLIPQQGGGAVDTARLANVLKLATDRISWKDWLHSVNGLGLACWYMDGAYVAHAIEVSMKGERLTIERAVCAVDVGRVINPTGLEGQVAGATLDALSSALNLAITVKDGKVQQSSWKEYPLASMAQLPRTVEVITVPGEGDPAGASFLAMPTAAPALANAVFRVSAVRVRRLPLMKELLRLL</sequence>
<dbReference type="PIRSF" id="PIRSF036389">
    <property type="entry name" value="IOR_B"/>
    <property type="match status" value="1"/>
</dbReference>
<organism evidence="2 3">
    <name type="scientific">Dyella choica</name>
    <dbReference type="NCBI Taxonomy" id="1927959"/>
    <lineage>
        <taxon>Bacteria</taxon>
        <taxon>Pseudomonadati</taxon>
        <taxon>Pseudomonadota</taxon>
        <taxon>Gammaproteobacteria</taxon>
        <taxon>Lysobacterales</taxon>
        <taxon>Rhodanobacteraceae</taxon>
        <taxon>Dyella</taxon>
    </lineage>
</organism>
<dbReference type="PROSITE" id="PS51318">
    <property type="entry name" value="TAT"/>
    <property type="match status" value="1"/>
</dbReference>
<gene>
    <name evidence="2" type="ORF">EKH80_09015</name>
</gene>
<dbReference type="InterPro" id="IPR036856">
    <property type="entry name" value="Ald_Oxase/Xan_DH_a/b_sf"/>
</dbReference>
<dbReference type="SMART" id="SM01008">
    <property type="entry name" value="Ald_Xan_dh_C"/>
    <property type="match status" value="1"/>
</dbReference>
<dbReference type="InterPro" id="IPR006311">
    <property type="entry name" value="TAT_signal"/>
</dbReference>
<dbReference type="OrthoDB" id="6177861at2"/>
<feature type="domain" description="Aldehyde oxidase/xanthine dehydrogenase a/b hammerhead" evidence="1">
    <location>
        <begin position="216"/>
        <end position="307"/>
    </location>
</feature>
<name>A0A3S0SAU7_9GAMM</name>
<dbReference type="InterPro" id="IPR052516">
    <property type="entry name" value="N-heterocyclic_Hydroxylase"/>
</dbReference>
<dbReference type="AlphaFoldDB" id="A0A3S0SAU7"/>
<dbReference type="Gene3D" id="3.30.365.10">
    <property type="entry name" value="Aldehyde oxidase/xanthine dehydrogenase, molybdopterin binding domain"/>
    <property type="match status" value="4"/>
</dbReference>
<dbReference type="PANTHER" id="PTHR47495">
    <property type="entry name" value="ALDEHYDE DEHYDROGENASE"/>
    <property type="match status" value="1"/>
</dbReference>
<proteinExistence type="predicted"/>
<dbReference type="InterPro" id="IPR008274">
    <property type="entry name" value="AldOxase/xan_DH_MoCoBD1"/>
</dbReference>
<dbReference type="PANTHER" id="PTHR47495:SF1">
    <property type="entry name" value="BLL3820 PROTEIN"/>
    <property type="match status" value="1"/>
</dbReference>
<protein>
    <submittedName>
        <fullName evidence="2">Xanthine dehydrogenase family protein molybdopterin-binding subunit</fullName>
    </submittedName>
</protein>
<comment type="caution">
    <text evidence="2">The sequence shown here is derived from an EMBL/GenBank/DDBJ whole genome shotgun (WGS) entry which is preliminary data.</text>
</comment>
<dbReference type="RefSeq" id="WP_126684396.1">
    <property type="nucleotide sequence ID" value="NZ_RYYV01000005.1"/>
</dbReference>
<dbReference type="Pfam" id="PF02738">
    <property type="entry name" value="MoCoBD_1"/>
    <property type="match status" value="1"/>
</dbReference>
<dbReference type="SUPFAM" id="SSF56003">
    <property type="entry name" value="Molybdenum cofactor-binding domain"/>
    <property type="match status" value="2"/>
</dbReference>
<dbReference type="InterPro" id="IPR046867">
    <property type="entry name" value="AldOxase/xan_DH_MoCoBD2"/>
</dbReference>
<evidence type="ECO:0000313" key="3">
    <source>
        <dbReference type="Proteomes" id="UP000274358"/>
    </source>
</evidence>
<dbReference type="InterPro" id="IPR000674">
    <property type="entry name" value="Ald_Oxase/Xan_DH_a/b"/>
</dbReference>